<dbReference type="AlphaFoldDB" id="A0A931HXP0"/>
<dbReference type="EMBL" id="JADZSC010000003">
    <property type="protein sequence ID" value="MBH0231368.1"/>
    <property type="molecule type" value="Genomic_DNA"/>
</dbReference>
<gene>
    <name evidence="3" type="ORF">H0267_14165</name>
</gene>
<dbReference type="Pfam" id="PF01476">
    <property type="entry name" value="LysM"/>
    <property type="match status" value="3"/>
</dbReference>
<dbReference type="GO" id="GO:0008932">
    <property type="term" value="F:lytic endotransglycosylase activity"/>
    <property type="evidence" value="ECO:0007669"/>
    <property type="project" value="TreeGrafter"/>
</dbReference>
<protein>
    <submittedName>
        <fullName evidence="3">LysM peptidoglycan-binding domain-containing protein</fullName>
    </submittedName>
</protein>
<feature type="domain" description="LysM" evidence="2">
    <location>
        <begin position="87"/>
        <end position="132"/>
    </location>
</feature>
<dbReference type="InterPro" id="IPR036779">
    <property type="entry name" value="LysM_dom_sf"/>
</dbReference>
<dbReference type="CDD" id="cd00118">
    <property type="entry name" value="LysM"/>
    <property type="match status" value="2"/>
</dbReference>
<evidence type="ECO:0000259" key="2">
    <source>
        <dbReference type="PROSITE" id="PS51782"/>
    </source>
</evidence>
<keyword evidence="1" id="KW-0732">Signal</keyword>
<organism evidence="3 4">
    <name type="scientific">Halobacillus yeomjeoni</name>
    <dbReference type="NCBI Taxonomy" id="311194"/>
    <lineage>
        <taxon>Bacteria</taxon>
        <taxon>Bacillati</taxon>
        <taxon>Bacillota</taxon>
        <taxon>Bacilli</taxon>
        <taxon>Bacillales</taxon>
        <taxon>Bacillaceae</taxon>
        <taxon>Halobacillus</taxon>
    </lineage>
</organism>
<dbReference type="InterPro" id="IPR018392">
    <property type="entry name" value="LysM"/>
</dbReference>
<proteinExistence type="predicted"/>
<feature type="domain" description="LysM" evidence="2">
    <location>
        <begin position="140"/>
        <end position="185"/>
    </location>
</feature>
<evidence type="ECO:0000313" key="3">
    <source>
        <dbReference type="EMBL" id="MBH0231368.1"/>
    </source>
</evidence>
<dbReference type="RefSeq" id="WP_197317995.1">
    <property type="nucleotide sequence ID" value="NZ_JADZSC010000003.1"/>
</dbReference>
<keyword evidence="4" id="KW-1185">Reference proteome</keyword>
<feature type="domain" description="LysM" evidence="2">
    <location>
        <begin position="28"/>
        <end position="73"/>
    </location>
</feature>
<feature type="chain" id="PRO_5036743838" evidence="1">
    <location>
        <begin position="26"/>
        <end position="186"/>
    </location>
</feature>
<dbReference type="PANTHER" id="PTHR33734">
    <property type="entry name" value="LYSM DOMAIN-CONTAINING GPI-ANCHORED PROTEIN 2"/>
    <property type="match status" value="1"/>
</dbReference>
<dbReference type="PROSITE" id="PS51782">
    <property type="entry name" value="LYSM"/>
    <property type="match status" value="3"/>
</dbReference>
<dbReference type="SMART" id="SM00257">
    <property type="entry name" value="LysM"/>
    <property type="match status" value="3"/>
</dbReference>
<evidence type="ECO:0000313" key="4">
    <source>
        <dbReference type="Proteomes" id="UP000614490"/>
    </source>
</evidence>
<dbReference type="Gene3D" id="3.10.350.10">
    <property type="entry name" value="LysM domain"/>
    <property type="match status" value="3"/>
</dbReference>
<sequence length="186" mass="20615">MNKRKYLAPVLALGMTLGFSSGVSAETSTVTFEQGDTIWGVAEEYEDVSVSDLYEWNPGIDADIIQVGSEITIKTDEEVQKEQPNQDYHTVESGDTLYSIATEYKGVTLGDIYELNPNINAWSLSVGSYVRISPDLHTGTYHYVLPGTTYFSIAQEYEGVTVEDLRELNPSKNPFALQVGSKVRVK</sequence>
<accession>A0A931HXP0</accession>
<dbReference type="PANTHER" id="PTHR33734:SF22">
    <property type="entry name" value="MEMBRANE-BOUND LYTIC MUREIN TRANSGLYCOSYLASE D"/>
    <property type="match status" value="1"/>
</dbReference>
<dbReference type="Proteomes" id="UP000614490">
    <property type="component" value="Unassembled WGS sequence"/>
</dbReference>
<reference evidence="3 4" key="1">
    <citation type="journal article" date="2005" name="Int. J. Syst. Evol. Microbiol.">
        <title>Halobacillus yeomjeoni sp. nov., isolated from a marine solar saltern in Korea.</title>
        <authorList>
            <person name="Yoon J.H."/>
            <person name="Kang S.J."/>
            <person name="Lee C.H."/>
            <person name="Oh H.W."/>
            <person name="Oh T.K."/>
        </authorList>
    </citation>
    <scope>NUCLEOTIDE SEQUENCE [LARGE SCALE GENOMIC DNA]</scope>
    <source>
        <strain evidence="3 4">KCTC 3957</strain>
    </source>
</reference>
<evidence type="ECO:0000256" key="1">
    <source>
        <dbReference type="SAM" id="SignalP"/>
    </source>
</evidence>
<dbReference type="SUPFAM" id="SSF54106">
    <property type="entry name" value="LysM domain"/>
    <property type="match status" value="3"/>
</dbReference>
<name>A0A931HXP0_9BACI</name>
<feature type="signal peptide" evidence="1">
    <location>
        <begin position="1"/>
        <end position="25"/>
    </location>
</feature>
<comment type="caution">
    <text evidence="3">The sequence shown here is derived from an EMBL/GenBank/DDBJ whole genome shotgun (WGS) entry which is preliminary data.</text>
</comment>